<dbReference type="OrthoDB" id="524165at2759"/>
<evidence type="ECO:0000256" key="3">
    <source>
        <dbReference type="ARBA" id="ARBA00023242"/>
    </source>
</evidence>
<accession>A0A9N9TA23</accession>
<dbReference type="GO" id="GO:0005634">
    <property type="term" value="C:nucleus"/>
    <property type="evidence" value="ECO:0007669"/>
    <property type="project" value="UniProtKB-SubCell"/>
</dbReference>
<evidence type="ECO:0008006" key="7">
    <source>
        <dbReference type="Google" id="ProtNLM"/>
    </source>
</evidence>
<evidence type="ECO:0000256" key="2">
    <source>
        <dbReference type="ARBA" id="ARBA00009389"/>
    </source>
</evidence>
<evidence type="ECO:0000313" key="5">
    <source>
        <dbReference type="EMBL" id="CAG9837375.1"/>
    </source>
</evidence>
<feature type="region of interest" description="Disordered" evidence="4">
    <location>
        <begin position="87"/>
        <end position="129"/>
    </location>
</feature>
<evidence type="ECO:0000313" key="6">
    <source>
        <dbReference type="Proteomes" id="UP001153709"/>
    </source>
</evidence>
<reference evidence="5" key="1">
    <citation type="submission" date="2022-01" db="EMBL/GenBank/DDBJ databases">
        <authorList>
            <person name="King R."/>
        </authorList>
    </citation>
    <scope>NUCLEOTIDE SEQUENCE</scope>
</reference>
<comment type="similarity">
    <text evidence="2">Belongs to the AMY1 family.</text>
</comment>
<dbReference type="GO" id="GO:0003713">
    <property type="term" value="F:transcription coactivator activity"/>
    <property type="evidence" value="ECO:0007669"/>
    <property type="project" value="InterPro"/>
</dbReference>
<dbReference type="PRINTS" id="PR02028">
    <property type="entry name" value="CMYCBINDINGP"/>
</dbReference>
<feature type="compositionally biased region" description="Acidic residues" evidence="4">
    <location>
        <begin position="102"/>
        <end position="114"/>
    </location>
</feature>
<dbReference type="PANTHER" id="PTHR13168">
    <property type="entry name" value="ASSOCIATE OF C-MYC AMY-1"/>
    <property type="match status" value="1"/>
</dbReference>
<organism evidence="5 6">
    <name type="scientific">Diabrotica balteata</name>
    <name type="common">Banded cucumber beetle</name>
    <dbReference type="NCBI Taxonomy" id="107213"/>
    <lineage>
        <taxon>Eukaryota</taxon>
        <taxon>Metazoa</taxon>
        <taxon>Ecdysozoa</taxon>
        <taxon>Arthropoda</taxon>
        <taxon>Hexapoda</taxon>
        <taxon>Insecta</taxon>
        <taxon>Pterygota</taxon>
        <taxon>Neoptera</taxon>
        <taxon>Endopterygota</taxon>
        <taxon>Coleoptera</taxon>
        <taxon>Polyphaga</taxon>
        <taxon>Cucujiformia</taxon>
        <taxon>Chrysomeloidea</taxon>
        <taxon>Chrysomelidae</taxon>
        <taxon>Galerucinae</taxon>
        <taxon>Diabroticina</taxon>
        <taxon>Diabroticites</taxon>
        <taxon>Diabrotica</taxon>
    </lineage>
</organism>
<dbReference type="InterPro" id="IPR026060">
    <property type="entry name" value="AMY1"/>
</dbReference>
<sequence length="129" mass="14400">MSTPQAYKPSEGKREEFRKYLEKAGIMDALTKVLVNLYEEVDKPEDALSYIIDKLSLQAGLETHKTLTSKLEEATARCKVLEEELESLRKVEDESEAPPASDEPEVVPTEDEEQPPAGEEKPAATEPPQ</sequence>
<proteinExistence type="inferred from homology"/>
<protein>
    <recommendedName>
        <fullName evidence="7">c-Myc-binding protein</fullName>
    </recommendedName>
</protein>
<gene>
    <name evidence="5" type="ORF">DIABBA_LOCUS10360</name>
</gene>
<dbReference type="Proteomes" id="UP001153709">
    <property type="component" value="Chromosome 7"/>
</dbReference>
<dbReference type="EMBL" id="OU898282">
    <property type="protein sequence ID" value="CAG9837375.1"/>
    <property type="molecule type" value="Genomic_DNA"/>
</dbReference>
<dbReference type="PANTHER" id="PTHR13168:SF0">
    <property type="entry name" value="C-MYC-BINDING PROTEIN"/>
    <property type="match status" value="1"/>
</dbReference>
<comment type="subcellular location">
    <subcellularLocation>
        <location evidence="1">Nucleus</location>
    </subcellularLocation>
</comment>
<evidence type="ECO:0000256" key="4">
    <source>
        <dbReference type="SAM" id="MobiDB-lite"/>
    </source>
</evidence>
<keyword evidence="6" id="KW-1185">Reference proteome</keyword>
<keyword evidence="3" id="KW-0539">Nucleus</keyword>
<name>A0A9N9TA23_DIABA</name>
<dbReference type="AlphaFoldDB" id="A0A9N9TA23"/>
<evidence type="ECO:0000256" key="1">
    <source>
        <dbReference type="ARBA" id="ARBA00004123"/>
    </source>
</evidence>